<dbReference type="Proteomes" id="UP000465240">
    <property type="component" value="Unassembled WGS sequence"/>
</dbReference>
<proteinExistence type="predicted"/>
<accession>A0ABQ1CG63</accession>
<reference evidence="2 3" key="1">
    <citation type="journal article" date="2019" name="Emerg. Microbes Infect.">
        <title>Comprehensive subspecies identification of 175 nontuberculous mycobacteria species based on 7547 genomic profiles.</title>
        <authorList>
            <person name="Matsumoto Y."/>
            <person name="Kinjo T."/>
            <person name="Motooka D."/>
            <person name="Nabeya D."/>
            <person name="Jung N."/>
            <person name="Uechi K."/>
            <person name="Horii T."/>
            <person name="Iida T."/>
            <person name="Fujita J."/>
            <person name="Nakamura S."/>
        </authorList>
    </citation>
    <scope>NUCLEOTIDE SEQUENCE [LARGE SCALE GENOMIC DNA]</scope>
    <source>
        <strain evidence="2 3">JCM 18565</strain>
    </source>
</reference>
<dbReference type="EMBL" id="BLKX01000003">
    <property type="protein sequence ID" value="GFG83206.1"/>
    <property type="molecule type" value="Genomic_DNA"/>
</dbReference>
<dbReference type="CDD" id="cd22231">
    <property type="entry name" value="RHH_NikR_HicB-like"/>
    <property type="match status" value="1"/>
</dbReference>
<dbReference type="RefSeq" id="WP_120795192.1">
    <property type="nucleotide sequence ID" value="NZ_BLKX01000003.1"/>
</dbReference>
<evidence type="ECO:0000313" key="2">
    <source>
        <dbReference type="EMBL" id="GFG83206.1"/>
    </source>
</evidence>
<dbReference type="Pfam" id="PF01402">
    <property type="entry name" value="RHH_1"/>
    <property type="match status" value="1"/>
</dbReference>
<dbReference type="InterPro" id="IPR013321">
    <property type="entry name" value="Arc_rbn_hlx_hlx"/>
</dbReference>
<evidence type="ECO:0000313" key="3">
    <source>
        <dbReference type="Proteomes" id="UP000465240"/>
    </source>
</evidence>
<dbReference type="Gene3D" id="1.10.1220.10">
    <property type="entry name" value="Met repressor-like"/>
    <property type="match status" value="1"/>
</dbReference>
<protein>
    <recommendedName>
        <fullName evidence="1">Ribbon-helix-helix protein CopG domain-containing protein</fullName>
    </recommendedName>
</protein>
<dbReference type="InterPro" id="IPR002145">
    <property type="entry name" value="CopG"/>
</dbReference>
<feature type="domain" description="Ribbon-helix-helix protein CopG" evidence="1">
    <location>
        <begin position="14"/>
        <end position="50"/>
    </location>
</feature>
<gene>
    <name evidence="2" type="ORF">MPRG_64820</name>
</gene>
<name>A0ABQ1CG63_9MYCO</name>
<comment type="caution">
    <text evidence="2">The sequence shown here is derived from an EMBL/GenBank/DDBJ whole genome shotgun (WGS) entry which is preliminary data.</text>
</comment>
<keyword evidence="3" id="KW-1185">Reference proteome</keyword>
<evidence type="ECO:0000259" key="1">
    <source>
        <dbReference type="Pfam" id="PF01402"/>
    </source>
</evidence>
<sequence>MGEQPVGRPEVGRPVNIRLGDELLAKVDAYAAGEGIKRAEAVRQLVQRALHSAQRSKLGSAADPGF</sequence>
<organism evidence="2 3">
    <name type="scientific">Mycobacterium paragordonae</name>
    <dbReference type="NCBI Taxonomy" id="1389713"/>
    <lineage>
        <taxon>Bacteria</taxon>
        <taxon>Bacillati</taxon>
        <taxon>Actinomycetota</taxon>
        <taxon>Actinomycetes</taxon>
        <taxon>Mycobacteriales</taxon>
        <taxon>Mycobacteriaceae</taxon>
        <taxon>Mycobacterium</taxon>
    </lineage>
</organism>